<organism evidence="2 3">
    <name type="scientific">Portunus trituberculatus</name>
    <name type="common">Swimming crab</name>
    <name type="synonym">Neptunus trituberculatus</name>
    <dbReference type="NCBI Taxonomy" id="210409"/>
    <lineage>
        <taxon>Eukaryota</taxon>
        <taxon>Metazoa</taxon>
        <taxon>Ecdysozoa</taxon>
        <taxon>Arthropoda</taxon>
        <taxon>Crustacea</taxon>
        <taxon>Multicrustacea</taxon>
        <taxon>Malacostraca</taxon>
        <taxon>Eumalacostraca</taxon>
        <taxon>Eucarida</taxon>
        <taxon>Decapoda</taxon>
        <taxon>Pleocyemata</taxon>
        <taxon>Brachyura</taxon>
        <taxon>Eubrachyura</taxon>
        <taxon>Portunoidea</taxon>
        <taxon>Portunidae</taxon>
        <taxon>Portuninae</taxon>
        <taxon>Portunus</taxon>
    </lineage>
</organism>
<accession>A0A5B7D356</accession>
<dbReference type="Proteomes" id="UP000324222">
    <property type="component" value="Unassembled WGS sequence"/>
</dbReference>
<dbReference type="EMBL" id="VSRR010000444">
    <property type="protein sequence ID" value="MPC15641.1"/>
    <property type="molecule type" value="Genomic_DNA"/>
</dbReference>
<evidence type="ECO:0000313" key="3">
    <source>
        <dbReference type="Proteomes" id="UP000324222"/>
    </source>
</evidence>
<comment type="caution">
    <text evidence="2">The sequence shown here is derived from an EMBL/GenBank/DDBJ whole genome shotgun (WGS) entry which is preliminary data.</text>
</comment>
<reference evidence="2 3" key="1">
    <citation type="submission" date="2019-05" db="EMBL/GenBank/DDBJ databases">
        <title>Another draft genome of Portunus trituberculatus and its Hox gene families provides insights of decapod evolution.</title>
        <authorList>
            <person name="Jeong J.-H."/>
            <person name="Song I."/>
            <person name="Kim S."/>
            <person name="Choi T."/>
            <person name="Kim D."/>
            <person name="Ryu S."/>
            <person name="Kim W."/>
        </authorList>
    </citation>
    <scope>NUCLEOTIDE SEQUENCE [LARGE SCALE GENOMIC DNA]</scope>
    <source>
        <tissue evidence="2">Muscle</tissue>
    </source>
</reference>
<proteinExistence type="predicted"/>
<feature type="compositionally biased region" description="Gly residues" evidence="1">
    <location>
        <begin position="54"/>
        <end position="66"/>
    </location>
</feature>
<protein>
    <submittedName>
        <fullName evidence="2">Uncharacterized protein</fullName>
    </submittedName>
</protein>
<evidence type="ECO:0000313" key="2">
    <source>
        <dbReference type="EMBL" id="MPC15641.1"/>
    </source>
</evidence>
<dbReference type="OrthoDB" id="1903104at2759"/>
<keyword evidence="3" id="KW-1185">Reference proteome</keyword>
<evidence type="ECO:0000256" key="1">
    <source>
        <dbReference type="SAM" id="MobiDB-lite"/>
    </source>
</evidence>
<gene>
    <name evidence="2" type="ORF">E2C01_008440</name>
</gene>
<feature type="region of interest" description="Disordered" evidence="1">
    <location>
        <begin position="44"/>
        <end position="84"/>
    </location>
</feature>
<name>A0A5B7D356_PORTR</name>
<sequence>MIQSLDIRYLGAAVSTLEFTHMLYPEVFRVCGARYKTRQGLSYHLSHTHKGGRANSGGGRSRGGGNSNNNTPSAHPRADPASYQPQAFQSDALAGLAEFQDNYLGYLSAGQDASPTGMPPPPCLRPCLCLLPLAPSLNACYV</sequence>
<dbReference type="AlphaFoldDB" id="A0A5B7D356"/>